<dbReference type="PANTHER" id="PTHR38825">
    <property type="entry name" value="LYSINE EXPORTER PROTEIN (LYSE/YGGA)"/>
    <property type="match status" value="1"/>
</dbReference>
<sequence length="207" mass="22003">MAPGITEMLIVGFAIGLTGALAPGPTLVAAINSTLKSGWRAGPLVTLGHAIAEIFMIVFVLTGLYVFLDEYSLLIVLTGGIALIVFGVLTVMDSKNVSVNLSGSSETAKNPVTAGIVTSASNPYFWIWWFTVGSALLLTAVSGGVIVFLAFIIGHWAADLGWFTLVSTGVHRGRFLLKQREYRILLTACGIFLIGFGIYFLISGMNL</sequence>
<dbReference type="InterPro" id="IPR001123">
    <property type="entry name" value="LeuE-type"/>
</dbReference>
<accession>H1Z226</accession>
<evidence type="ECO:0000256" key="6">
    <source>
        <dbReference type="SAM" id="Phobius"/>
    </source>
</evidence>
<gene>
    <name evidence="7" type="ORF">Metlim_2317</name>
</gene>
<keyword evidence="2" id="KW-1003">Cell membrane</keyword>
<evidence type="ECO:0000313" key="8">
    <source>
        <dbReference type="Proteomes" id="UP000005741"/>
    </source>
</evidence>
<evidence type="ECO:0000256" key="2">
    <source>
        <dbReference type="ARBA" id="ARBA00022475"/>
    </source>
</evidence>
<evidence type="ECO:0000256" key="1">
    <source>
        <dbReference type="ARBA" id="ARBA00004651"/>
    </source>
</evidence>
<dbReference type="GO" id="GO:0005886">
    <property type="term" value="C:plasma membrane"/>
    <property type="evidence" value="ECO:0007669"/>
    <property type="project" value="UniProtKB-SubCell"/>
</dbReference>
<protein>
    <submittedName>
        <fullName evidence="7">Lysine exporter protein (LYSE/YGGA)</fullName>
    </submittedName>
</protein>
<keyword evidence="5 6" id="KW-0472">Membrane</keyword>
<keyword evidence="3 6" id="KW-0812">Transmembrane</keyword>
<dbReference type="PANTHER" id="PTHR38825:SF1">
    <property type="entry name" value="TRANSPORTER, LYSE FAMILY"/>
    <property type="match status" value="1"/>
</dbReference>
<feature type="transmembrane region" description="Helical" evidence="6">
    <location>
        <begin position="126"/>
        <end position="153"/>
    </location>
</feature>
<dbReference type="EMBL" id="CM001436">
    <property type="protein sequence ID" value="EHQ36371.1"/>
    <property type="molecule type" value="Genomic_DNA"/>
</dbReference>
<dbReference type="Proteomes" id="UP000005741">
    <property type="component" value="Chromosome"/>
</dbReference>
<dbReference type="HOGENOM" id="CLU_104651_0_0_2"/>
<dbReference type="InParanoid" id="H1Z226"/>
<reference evidence="7 8" key="1">
    <citation type="submission" date="2011-10" db="EMBL/GenBank/DDBJ databases">
        <title>The Improved High-Quality Draft genome of Methanoplanus limicola DSM 2279.</title>
        <authorList>
            <consortium name="US DOE Joint Genome Institute (JGI-PGF)"/>
            <person name="Lucas S."/>
            <person name="Copeland A."/>
            <person name="Lapidus A."/>
            <person name="Glavina del Rio T."/>
            <person name="Dalin E."/>
            <person name="Tice H."/>
            <person name="Bruce D."/>
            <person name="Goodwin L."/>
            <person name="Pitluck S."/>
            <person name="Peters L."/>
            <person name="Mikhailova N."/>
            <person name="Lu M."/>
            <person name="Kyrpides N."/>
            <person name="Mavromatis K."/>
            <person name="Ivanova N."/>
            <person name="Markowitz V."/>
            <person name="Cheng J.-F."/>
            <person name="Hugenholtz P."/>
            <person name="Woyke T."/>
            <person name="Wu D."/>
            <person name="Wirth R."/>
            <person name="Brambilla E.-M."/>
            <person name="Klenk H.-P."/>
            <person name="Eisen J.A."/>
        </authorList>
    </citation>
    <scope>NUCLEOTIDE SEQUENCE [LARGE SCALE GENOMIC DNA]</scope>
    <source>
        <strain evidence="7 8">DSM 2279</strain>
    </source>
</reference>
<feature type="transmembrane region" description="Helical" evidence="6">
    <location>
        <begin position="46"/>
        <end position="68"/>
    </location>
</feature>
<feature type="transmembrane region" description="Helical" evidence="6">
    <location>
        <begin position="73"/>
        <end position="92"/>
    </location>
</feature>
<comment type="subcellular location">
    <subcellularLocation>
        <location evidence="1">Cell membrane</location>
        <topology evidence="1">Multi-pass membrane protein</topology>
    </subcellularLocation>
</comment>
<name>H1Z226_9EURY</name>
<dbReference type="GO" id="GO:0006865">
    <property type="term" value="P:amino acid transport"/>
    <property type="evidence" value="ECO:0007669"/>
    <property type="project" value="InterPro"/>
</dbReference>
<proteinExistence type="predicted"/>
<evidence type="ECO:0000256" key="5">
    <source>
        <dbReference type="ARBA" id="ARBA00023136"/>
    </source>
</evidence>
<dbReference type="RefSeq" id="WP_004078627.1">
    <property type="nucleotide sequence ID" value="NZ_CM001436.1"/>
</dbReference>
<feature type="transmembrane region" description="Helical" evidence="6">
    <location>
        <begin position="182"/>
        <end position="202"/>
    </location>
</feature>
<keyword evidence="4 6" id="KW-1133">Transmembrane helix</keyword>
<evidence type="ECO:0000256" key="3">
    <source>
        <dbReference type="ARBA" id="ARBA00022692"/>
    </source>
</evidence>
<dbReference type="Pfam" id="PF01810">
    <property type="entry name" value="LysE"/>
    <property type="match status" value="1"/>
</dbReference>
<keyword evidence="8" id="KW-1185">Reference proteome</keyword>
<dbReference type="AlphaFoldDB" id="H1Z226"/>
<evidence type="ECO:0000256" key="4">
    <source>
        <dbReference type="ARBA" id="ARBA00022989"/>
    </source>
</evidence>
<evidence type="ECO:0000313" key="7">
    <source>
        <dbReference type="EMBL" id="EHQ36371.1"/>
    </source>
</evidence>
<organism evidence="7 8">
    <name type="scientific">Methanoplanus limicola DSM 2279</name>
    <dbReference type="NCBI Taxonomy" id="937775"/>
    <lineage>
        <taxon>Archaea</taxon>
        <taxon>Methanobacteriati</taxon>
        <taxon>Methanobacteriota</taxon>
        <taxon>Stenosarchaea group</taxon>
        <taxon>Methanomicrobia</taxon>
        <taxon>Methanomicrobiales</taxon>
        <taxon>Methanomicrobiaceae</taxon>
        <taxon>Methanoplanus</taxon>
    </lineage>
</organism>
<dbReference type="OrthoDB" id="121309at2157"/>
<dbReference type="STRING" id="937775.Metlim_2317"/>